<evidence type="ECO:0000313" key="3">
    <source>
        <dbReference type="Proteomes" id="UP000606600"/>
    </source>
</evidence>
<proteinExistence type="predicted"/>
<sequence length="132" mass="15283">MDNNSREITERRMEALVFSHRDMQDRFVYYLLAINAGCIAFAVNLTKDYKLSTNEVPLGVSVIFWSISFYSGIVQIQNIEVSTQLNIKKLQCYLSNTGVPDWIETKVKETIHKGVIYRSLQNWAISREAWLS</sequence>
<dbReference type="EMBL" id="JACWMY010000009">
    <property type="protein sequence ID" value="MBD1365783.1"/>
    <property type="molecule type" value="Genomic_DNA"/>
</dbReference>
<gene>
    <name evidence="2" type="ORF">IDJ77_18345</name>
</gene>
<dbReference type="Proteomes" id="UP000606600">
    <property type="component" value="Unassembled WGS sequence"/>
</dbReference>
<accession>A0ABR7WU01</accession>
<feature type="transmembrane region" description="Helical" evidence="1">
    <location>
        <begin position="27"/>
        <end position="46"/>
    </location>
</feature>
<keyword evidence="1" id="KW-0812">Transmembrane</keyword>
<protein>
    <recommendedName>
        <fullName evidence="4">SMODS and SLOG-associating 2TM effector domain-containing protein</fullName>
    </recommendedName>
</protein>
<dbReference type="RefSeq" id="WP_191190438.1">
    <property type="nucleotide sequence ID" value="NZ_JACWMY010000009.1"/>
</dbReference>
<name>A0ABR7WU01_9SPHI</name>
<evidence type="ECO:0000256" key="1">
    <source>
        <dbReference type="SAM" id="Phobius"/>
    </source>
</evidence>
<comment type="caution">
    <text evidence="2">The sequence shown here is derived from an EMBL/GenBank/DDBJ whole genome shotgun (WGS) entry which is preliminary data.</text>
</comment>
<feature type="transmembrane region" description="Helical" evidence="1">
    <location>
        <begin position="58"/>
        <end position="76"/>
    </location>
</feature>
<reference evidence="2 3" key="1">
    <citation type="submission" date="2020-09" db="EMBL/GenBank/DDBJ databases">
        <title>Novel species of Mucilaginibacter isolated from a glacier on the Tibetan Plateau.</title>
        <authorList>
            <person name="Liu Q."/>
            <person name="Xin Y.-H."/>
        </authorList>
    </citation>
    <scope>NUCLEOTIDE SEQUENCE [LARGE SCALE GENOMIC DNA]</scope>
    <source>
        <strain evidence="2 3">ZT4R22</strain>
    </source>
</reference>
<evidence type="ECO:0000313" key="2">
    <source>
        <dbReference type="EMBL" id="MBD1365783.1"/>
    </source>
</evidence>
<keyword evidence="1" id="KW-0472">Membrane</keyword>
<organism evidence="2 3">
    <name type="scientific">Mucilaginibacter pankratovii</name>
    <dbReference type="NCBI Taxonomy" id="2772110"/>
    <lineage>
        <taxon>Bacteria</taxon>
        <taxon>Pseudomonadati</taxon>
        <taxon>Bacteroidota</taxon>
        <taxon>Sphingobacteriia</taxon>
        <taxon>Sphingobacteriales</taxon>
        <taxon>Sphingobacteriaceae</taxon>
        <taxon>Mucilaginibacter</taxon>
    </lineage>
</organism>
<keyword evidence="1" id="KW-1133">Transmembrane helix</keyword>
<keyword evidence="3" id="KW-1185">Reference proteome</keyword>
<evidence type="ECO:0008006" key="4">
    <source>
        <dbReference type="Google" id="ProtNLM"/>
    </source>
</evidence>